<protein>
    <submittedName>
        <fullName evidence="14">Leucine-rich repeat protein</fullName>
        <ecNumber evidence="14">2.7.11.1</ecNumber>
    </submittedName>
</protein>
<dbReference type="PANTHER" id="PTHR48063:SF112">
    <property type="entry name" value="RECEPTOR LIKE PROTEIN 30-LIKE"/>
    <property type="match status" value="1"/>
</dbReference>
<evidence type="ECO:0000256" key="6">
    <source>
        <dbReference type="ARBA" id="ARBA00022729"/>
    </source>
</evidence>
<evidence type="ECO:0000256" key="7">
    <source>
        <dbReference type="ARBA" id="ARBA00022737"/>
    </source>
</evidence>
<dbReference type="PRINTS" id="PR00019">
    <property type="entry name" value="LEURICHRPT"/>
</dbReference>
<comment type="caution">
    <text evidence="14">The sequence shown here is derived from an EMBL/GenBank/DDBJ whole genome shotgun (WGS) entry which is preliminary data.</text>
</comment>
<proteinExistence type="inferred from homology"/>
<keyword evidence="5" id="KW-0812">Transmembrane</keyword>
<dbReference type="STRING" id="429701.A0A2G9GXQ9"/>
<dbReference type="GO" id="GO:0004674">
    <property type="term" value="F:protein serine/threonine kinase activity"/>
    <property type="evidence" value="ECO:0007669"/>
    <property type="project" value="UniProtKB-EC"/>
</dbReference>
<keyword evidence="9" id="KW-0472">Membrane</keyword>
<evidence type="ECO:0000313" key="14">
    <source>
        <dbReference type="EMBL" id="PIN10042.1"/>
    </source>
</evidence>
<dbReference type="Pfam" id="PF08263">
    <property type="entry name" value="LRRNT_2"/>
    <property type="match status" value="1"/>
</dbReference>
<comment type="similarity">
    <text evidence="2">Belongs to the RLP family.</text>
</comment>
<dbReference type="InterPro" id="IPR032675">
    <property type="entry name" value="LRR_dom_sf"/>
</dbReference>
<reference evidence="15" key="1">
    <citation type="journal article" date="2018" name="Gigascience">
        <title>Genome assembly of the Pink Ipe (Handroanthus impetiginosus, Bignoniaceae), a highly valued, ecologically keystone Neotropical timber forest tree.</title>
        <authorList>
            <person name="Silva-Junior O.B."/>
            <person name="Grattapaglia D."/>
            <person name="Novaes E."/>
            <person name="Collevatti R.G."/>
        </authorList>
    </citation>
    <scope>NUCLEOTIDE SEQUENCE [LARGE SCALE GENOMIC DNA]</scope>
    <source>
        <strain evidence="15">cv. UFG-1</strain>
    </source>
</reference>
<dbReference type="FunFam" id="3.80.10.10:FF:000041">
    <property type="entry name" value="LRR receptor-like serine/threonine-protein kinase ERECTA"/>
    <property type="match status" value="2"/>
</dbReference>
<sequence length="729" mass="81040">MAKAGTPFIILFILLYITIGSGQKCIRQERIALARFRQIITDESGRLLSWTGQECCSWQGITCSNKTGHVLKINLHNPMPFDYDKFYNSFDSDYAANYSKSCLSGEISPALLDLKQLQYLDLSMNNFSMIEIPEFFGSFKNLRYLNLSVARFQGNIPSQIGKLSSLEFLDMSDFWTNSLSADSLHWLSRLSSLKHVDLSGVHLGQAKDWLDSINGLPFLTKLNLSNTLVRSIPPLLRPNFASLVSLDLQSNIINSDIPQWLFNISNLVELRLDGNGFGGSVPQNMARLSSLTVLGLSSNFFNSSVPESLFNLRNLTYLDLSQNRFQGTIPKAIVNLCSLRFLDLSDSGFTGEIPAFGGCHQDLDTLRLSYNSFHGPIPESFGILSSLRELDISNNVLTGSIPSSSGQLSNLETLDVSNNSLSGVVSESHFAKLTKLTDLSMFLNDLVFNFSSQWIPPFQLQSIKLTSCTLGPKSPTWLQTQRDVEELRISGTGISDRLPDWFSKLYSSVHYLDISKNNISGELPQFEEAINRPYRRLIMHSNSFHGPFRPIPSDVLLFDISNNSVSGNLNIPVQNGKILTLEVLIVSNNQLNGSIPSILCKIKTMTILDLANNQFSGEVPGCIGQMETLAMLDLTNNTLHGEIPSSFSSLTLSSLHLENNKFQGRLPSMENMTYLRILNVGKNSFTGVIPPWIGQMQNLAFLNLQSNEFHGEETTSPDKSLLALEILPP</sequence>
<dbReference type="EMBL" id="NKXS01003344">
    <property type="protein sequence ID" value="PIN10042.1"/>
    <property type="molecule type" value="Genomic_DNA"/>
</dbReference>
<dbReference type="Pfam" id="PF23598">
    <property type="entry name" value="LRR_14"/>
    <property type="match status" value="2"/>
</dbReference>
<feature type="signal peptide" evidence="11">
    <location>
        <begin position="1"/>
        <end position="22"/>
    </location>
</feature>
<feature type="domain" description="Disease resistance R13L4/SHOC-2-like LRR" evidence="13">
    <location>
        <begin position="306"/>
        <end position="480"/>
    </location>
</feature>
<dbReference type="Gene3D" id="3.80.10.10">
    <property type="entry name" value="Ribonuclease Inhibitor"/>
    <property type="match status" value="4"/>
</dbReference>
<dbReference type="InterPro" id="IPR055414">
    <property type="entry name" value="LRR_R13L4/SHOC2-like"/>
</dbReference>
<comment type="subcellular location">
    <subcellularLocation>
        <location evidence="1">Cell membrane</location>
        <topology evidence="1">Single-pass type I membrane protein</topology>
    </subcellularLocation>
</comment>
<evidence type="ECO:0000256" key="5">
    <source>
        <dbReference type="ARBA" id="ARBA00022692"/>
    </source>
</evidence>
<feature type="domain" description="Disease resistance R13L4/SHOC-2-like LRR" evidence="13">
    <location>
        <begin position="107"/>
        <end position="299"/>
    </location>
</feature>
<evidence type="ECO:0000256" key="2">
    <source>
        <dbReference type="ARBA" id="ARBA00009592"/>
    </source>
</evidence>
<dbReference type="AlphaFoldDB" id="A0A2G9GXQ9"/>
<evidence type="ECO:0000256" key="3">
    <source>
        <dbReference type="ARBA" id="ARBA00022475"/>
    </source>
</evidence>
<dbReference type="Proteomes" id="UP000231279">
    <property type="component" value="Unassembled WGS sequence"/>
</dbReference>
<feature type="domain" description="Leucine-rich repeat-containing N-terminal plant-type" evidence="12">
    <location>
        <begin position="28"/>
        <end position="64"/>
    </location>
</feature>
<dbReference type="InterPro" id="IPR001611">
    <property type="entry name" value="Leu-rich_rpt"/>
</dbReference>
<evidence type="ECO:0000256" key="1">
    <source>
        <dbReference type="ARBA" id="ARBA00004251"/>
    </source>
</evidence>
<keyword evidence="7" id="KW-0677">Repeat</keyword>
<keyword evidence="4" id="KW-0433">Leucine-rich repeat</keyword>
<evidence type="ECO:0000259" key="13">
    <source>
        <dbReference type="Pfam" id="PF23598"/>
    </source>
</evidence>
<evidence type="ECO:0000313" key="15">
    <source>
        <dbReference type="Proteomes" id="UP000231279"/>
    </source>
</evidence>
<dbReference type="GO" id="GO:0006952">
    <property type="term" value="P:defense response"/>
    <property type="evidence" value="ECO:0007669"/>
    <property type="project" value="UniProtKB-ARBA"/>
</dbReference>
<keyword evidence="10" id="KW-0325">Glycoprotein</keyword>
<organism evidence="14 15">
    <name type="scientific">Handroanthus impetiginosus</name>
    <dbReference type="NCBI Taxonomy" id="429701"/>
    <lineage>
        <taxon>Eukaryota</taxon>
        <taxon>Viridiplantae</taxon>
        <taxon>Streptophyta</taxon>
        <taxon>Embryophyta</taxon>
        <taxon>Tracheophyta</taxon>
        <taxon>Spermatophyta</taxon>
        <taxon>Magnoliopsida</taxon>
        <taxon>eudicotyledons</taxon>
        <taxon>Gunneridae</taxon>
        <taxon>Pentapetalae</taxon>
        <taxon>asterids</taxon>
        <taxon>lamiids</taxon>
        <taxon>Lamiales</taxon>
        <taxon>Bignoniaceae</taxon>
        <taxon>Crescentiina</taxon>
        <taxon>Tabebuia alliance</taxon>
        <taxon>Handroanthus</taxon>
    </lineage>
</organism>
<evidence type="ECO:0000259" key="12">
    <source>
        <dbReference type="Pfam" id="PF08263"/>
    </source>
</evidence>
<feature type="chain" id="PRO_5013694945" evidence="11">
    <location>
        <begin position="23"/>
        <end position="729"/>
    </location>
</feature>
<dbReference type="InterPro" id="IPR046956">
    <property type="entry name" value="RLP23-like"/>
</dbReference>
<keyword evidence="14" id="KW-0808">Transferase</keyword>
<evidence type="ECO:0000256" key="10">
    <source>
        <dbReference type="ARBA" id="ARBA00023180"/>
    </source>
</evidence>
<evidence type="ECO:0000256" key="4">
    <source>
        <dbReference type="ARBA" id="ARBA00022614"/>
    </source>
</evidence>
<dbReference type="FunFam" id="3.80.10.10:FF:000095">
    <property type="entry name" value="LRR receptor-like serine/threonine-protein kinase GSO1"/>
    <property type="match status" value="1"/>
</dbReference>
<dbReference type="OrthoDB" id="1600340at2759"/>
<keyword evidence="6 11" id="KW-0732">Signal</keyword>
<gene>
    <name evidence="14" type="ORF">CDL12_17377</name>
</gene>
<dbReference type="Pfam" id="PF00560">
    <property type="entry name" value="LRR_1"/>
    <property type="match status" value="4"/>
</dbReference>
<keyword evidence="3" id="KW-1003">Cell membrane</keyword>
<dbReference type="InterPro" id="IPR003591">
    <property type="entry name" value="Leu-rich_rpt_typical-subtyp"/>
</dbReference>
<keyword evidence="8" id="KW-1133">Transmembrane helix</keyword>
<dbReference type="EC" id="2.7.11.1" evidence="14"/>
<evidence type="ECO:0000256" key="8">
    <source>
        <dbReference type="ARBA" id="ARBA00022989"/>
    </source>
</evidence>
<name>A0A2G9GXQ9_9LAMI</name>
<dbReference type="SUPFAM" id="SSF52058">
    <property type="entry name" value="L domain-like"/>
    <property type="match status" value="4"/>
</dbReference>
<evidence type="ECO:0000256" key="11">
    <source>
        <dbReference type="SAM" id="SignalP"/>
    </source>
</evidence>
<keyword evidence="15" id="KW-1185">Reference proteome</keyword>
<dbReference type="PANTHER" id="PTHR48063">
    <property type="entry name" value="LRR RECEPTOR-LIKE KINASE"/>
    <property type="match status" value="1"/>
</dbReference>
<dbReference type="GO" id="GO:0051707">
    <property type="term" value="P:response to other organism"/>
    <property type="evidence" value="ECO:0007669"/>
    <property type="project" value="UniProtKB-ARBA"/>
</dbReference>
<dbReference type="GO" id="GO:0005886">
    <property type="term" value="C:plasma membrane"/>
    <property type="evidence" value="ECO:0007669"/>
    <property type="project" value="UniProtKB-SubCell"/>
</dbReference>
<evidence type="ECO:0000256" key="9">
    <source>
        <dbReference type="ARBA" id="ARBA00023136"/>
    </source>
</evidence>
<dbReference type="InterPro" id="IPR013210">
    <property type="entry name" value="LRR_N_plant-typ"/>
</dbReference>
<dbReference type="SMART" id="SM00369">
    <property type="entry name" value="LRR_TYP"/>
    <property type="match status" value="7"/>
</dbReference>
<accession>A0A2G9GXQ9</accession>